<dbReference type="Proteomes" id="UP001549799">
    <property type="component" value="Unassembled WGS sequence"/>
</dbReference>
<keyword evidence="5" id="KW-1185">Reference proteome</keyword>
<keyword evidence="4" id="KW-0808">Transferase</keyword>
<organism evidence="4 5">
    <name type="scientific">Sediminicola arcticus</name>
    <dbReference type="NCBI Taxonomy" id="1574308"/>
    <lineage>
        <taxon>Bacteria</taxon>
        <taxon>Pseudomonadati</taxon>
        <taxon>Bacteroidota</taxon>
        <taxon>Flavobacteriia</taxon>
        <taxon>Flavobacteriales</taxon>
        <taxon>Flavobacteriaceae</taxon>
        <taxon>Sediminicola</taxon>
    </lineage>
</organism>
<keyword evidence="2" id="KW-0812">Transmembrane</keyword>
<sequence length="205" mass="24003">MIYRKYIKPSLDFLFALLLLSLLSPFAIVITCILWITNDGKPFFFQLRPGKNEKIFGILKFKTMNDKKDSHGELLSDQERITGFGLFLRKSSLDEIPQLINVIKGDMSFVGPRPLRVHYLPYYTEAERKRHSVRPGITGLAQVSGRNLLNWDDRLLKDIEYVNNMSFYLDIRILFKTFLKVLTSEDVAVDQRVLMDNFDDYRKKQ</sequence>
<comment type="caution">
    <text evidence="4">The sequence shown here is derived from an EMBL/GenBank/DDBJ whole genome shotgun (WGS) entry which is preliminary data.</text>
</comment>
<evidence type="ECO:0000313" key="4">
    <source>
        <dbReference type="EMBL" id="MET6991017.1"/>
    </source>
</evidence>
<dbReference type="GO" id="GO:0016740">
    <property type="term" value="F:transferase activity"/>
    <property type="evidence" value="ECO:0007669"/>
    <property type="project" value="UniProtKB-KW"/>
</dbReference>
<reference evidence="4 5" key="1">
    <citation type="submission" date="2024-07" db="EMBL/GenBank/DDBJ databases">
        <title>The genome sequence of type strain Sediminicola arcticus GDMCC 1.2805.</title>
        <authorList>
            <person name="Liu Y."/>
        </authorList>
    </citation>
    <scope>NUCLEOTIDE SEQUENCE [LARGE SCALE GENOMIC DNA]</scope>
    <source>
        <strain evidence="4 5">GDMCC 1.2805</strain>
    </source>
</reference>
<evidence type="ECO:0000256" key="2">
    <source>
        <dbReference type="SAM" id="Phobius"/>
    </source>
</evidence>
<keyword evidence="2" id="KW-0472">Membrane</keyword>
<dbReference type="Pfam" id="PF02397">
    <property type="entry name" value="Bac_transf"/>
    <property type="match status" value="1"/>
</dbReference>
<gene>
    <name evidence="4" type="ORF">ABXZ36_10195</name>
</gene>
<evidence type="ECO:0000259" key="3">
    <source>
        <dbReference type="Pfam" id="PF02397"/>
    </source>
</evidence>
<dbReference type="EMBL" id="JBEXAE010000004">
    <property type="protein sequence ID" value="MET6991017.1"/>
    <property type="molecule type" value="Genomic_DNA"/>
</dbReference>
<feature type="transmembrane region" description="Helical" evidence="2">
    <location>
        <begin position="12"/>
        <end position="36"/>
    </location>
</feature>
<accession>A0ABV2SV17</accession>
<dbReference type="PANTHER" id="PTHR30576:SF8">
    <property type="entry name" value="UNDECAPRENYL-PHOSPHATE GALACTOSE PHOSPHOTRANSFERASE"/>
    <property type="match status" value="1"/>
</dbReference>
<dbReference type="PANTHER" id="PTHR30576">
    <property type="entry name" value="COLANIC BIOSYNTHESIS UDP-GLUCOSE LIPID CARRIER TRANSFERASE"/>
    <property type="match status" value="1"/>
</dbReference>
<feature type="domain" description="Bacterial sugar transferase" evidence="3">
    <location>
        <begin position="8"/>
        <end position="182"/>
    </location>
</feature>
<dbReference type="InterPro" id="IPR003362">
    <property type="entry name" value="Bact_transf"/>
</dbReference>
<proteinExistence type="inferred from homology"/>
<dbReference type="RefSeq" id="WP_354615415.1">
    <property type="nucleotide sequence ID" value="NZ_JBEXAE010000004.1"/>
</dbReference>
<dbReference type="EC" id="2.7.8.-" evidence="4"/>
<evidence type="ECO:0000313" key="5">
    <source>
        <dbReference type="Proteomes" id="UP001549799"/>
    </source>
</evidence>
<keyword evidence="2" id="KW-1133">Transmembrane helix</keyword>
<evidence type="ECO:0000256" key="1">
    <source>
        <dbReference type="ARBA" id="ARBA00006464"/>
    </source>
</evidence>
<comment type="similarity">
    <text evidence="1">Belongs to the bacterial sugar transferase family.</text>
</comment>
<protein>
    <submittedName>
        <fullName evidence="4">Sugar transferase</fullName>
        <ecNumber evidence="4">2.7.8.-</ecNumber>
    </submittedName>
</protein>
<name>A0ABV2SV17_9FLAO</name>